<dbReference type="PANTHER" id="PTHR20765">
    <property type="entry name" value="SOLUTE CARRIER FAMILY 43 MEMBER 3-RELATED"/>
    <property type="match status" value="1"/>
</dbReference>
<dbReference type="Proteomes" id="UP001158576">
    <property type="component" value="Chromosome 1"/>
</dbReference>
<evidence type="ECO:0000313" key="2">
    <source>
        <dbReference type="EMBL" id="CAG5105121.1"/>
    </source>
</evidence>
<dbReference type="InterPro" id="IPR036259">
    <property type="entry name" value="MFS_trans_sf"/>
</dbReference>
<feature type="transmembrane region" description="Helical" evidence="1">
    <location>
        <begin position="6"/>
        <end position="27"/>
    </location>
</feature>
<organism evidence="2 3">
    <name type="scientific">Oikopleura dioica</name>
    <name type="common">Tunicate</name>
    <dbReference type="NCBI Taxonomy" id="34765"/>
    <lineage>
        <taxon>Eukaryota</taxon>
        <taxon>Metazoa</taxon>
        <taxon>Chordata</taxon>
        <taxon>Tunicata</taxon>
        <taxon>Appendicularia</taxon>
        <taxon>Copelata</taxon>
        <taxon>Oikopleuridae</taxon>
        <taxon>Oikopleura</taxon>
    </lineage>
</organism>
<name>A0ABN7SYC6_OIKDI</name>
<accession>A0ABN7SYC6</accession>
<dbReference type="PANTHER" id="PTHR20765:SF1">
    <property type="entry name" value="EQUILIBRATIVE NUCLEOBASE TRANSPORTER 1"/>
    <property type="match status" value="1"/>
</dbReference>
<dbReference type="SUPFAM" id="SSF103473">
    <property type="entry name" value="MFS general substrate transporter"/>
    <property type="match status" value="1"/>
</dbReference>
<sequence>MKKYAAYSVAFLDILCHSTLLFSWPILTQIYKSEGFFSCKNSTEEISEFQLCSESSQDASIARIMILAVAFCISELKFLDTLISEFAISLRSINLIWALLSSISFILGIFVIPWHNVEVNTESVETILDLKSKQKPLLNSEEESIPQQFKNNIKFLKSPILLFYGASLIFGNFVVTCTLSLTNFIVEKKMDKLNLTEEYDPEDIVSKFNLIRPIIAAVAAPFIGLMVDLVRKKILKKKEKPENIDLRSMIWPYFLLTISSLIFSITISIDNVFCLALALTCLSLNSTWVYVVYTVGMEINLPGQTIGIAFALCEIAGSIFAFIADPIAVFVLEEDDLELFYVSIWSTTFLMFLFGLLLPSIAFNKTSDCLKNLDSPRQHEVAKQFQNEQTEENILLKKNCI</sequence>
<feature type="transmembrane region" description="Helical" evidence="1">
    <location>
        <begin position="275"/>
        <end position="296"/>
    </location>
</feature>
<dbReference type="Gene3D" id="1.20.1250.20">
    <property type="entry name" value="MFS general substrate transporter like domains"/>
    <property type="match status" value="1"/>
</dbReference>
<keyword evidence="1" id="KW-0812">Transmembrane</keyword>
<keyword evidence="1" id="KW-0472">Membrane</keyword>
<feature type="transmembrane region" description="Helical" evidence="1">
    <location>
        <begin position="308"/>
        <end position="332"/>
    </location>
</feature>
<proteinExistence type="predicted"/>
<feature type="transmembrane region" description="Helical" evidence="1">
    <location>
        <begin position="160"/>
        <end position="186"/>
    </location>
</feature>
<evidence type="ECO:0000313" key="3">
    <source>
        <dbReference type="Proteomes" id="UP001158576"/>
    </source>
</evidence>
<dbReference type="InterPro" id="IPR027197">
    <property type="entry name" value="SLC43A3"/>
</dbReference>
<evidence type="ECO:0000256" key="1">
    <source>
        <dbReference type="SAM" id="Phobius"/>
    </source>
</evidence>
<keyword evidence="1" id="KW-1133">Transmembrane helix</keyword>
<gene>
    <name evidence="2" type="ORF">OKIOD_LOCUS10617</name>
</gene>
<reference evidence="2 3" key="1">
    <citation type="submission" date="2021-04" db="EMBL/GenBank/DDBJ databases">
        <authorList>
            <person name="Bliznina A."/>
        </authorList>
    </citation>
    <scope>NUCLEOTIDE SEQUENCE [LARGE SCALE GENOMIC DNA]</scope>
</reference>
<keyword evidence="3" id="KW-1185">Reference proteome</keyword>
<protein>
    <submittedName>
        <fullName evidence="2">Oidioi.mRNA.OKI2018_I69.chr1.g1852.t1.cds</fullName>
    </submittedName>
</protein>
<feature type="transmembrane region" description="Helical" evidence="1">
    <location>
        <begin position="344"/>
        <end position="363"/>
    </location>
</feature>
<feature type="transmembrane region" description="Helical" evidence="1">
    <location>
        <begin position="250"/>
        <end position="269"/>
    </location>
</feature>
<feature type="transmembrane region" description="Helical" evidence="1">
    <location>
        <begin position="210"/>
        <end position="230"/>
    </location>
</feature>
<dbReference type="EMBL" id="OU015566">
    <property type="protein sequence ID" value="CAG5105121.1"/>
    <property type="molecule type" value="Genomic_DNA"/>
</dbReference>
<feature type="transmembrane region" description="Helical" evidence="1">
    <location>
        <begin position="95"/>
        <end position="114"/>
    </location>
</feature>